<dbReference type="AlphaFoldDB" id="A0AAN7Z5C8"/>
<dbReference type="Pfam" id="PF20684">
    <property type="entry name" value="Fung_rhodopsin"/>
    <property type="match status" value="1"/>
</dbReference>
<dbReference type="EMBL" id="JAWHQM010000001">
    <property type="protein sequence ID" value="KAK5624366.1"/>
    <property type="molecule type" value="Genomic_DNA"/>
</dbReference>
<evidence type="ECO:0000256" key="3">
    <source>
        <dbReference type="ARBA" id="ARBA00022989"/>
    </source>
</evidence>
<evidence type="ECO:0000256" key="5">
    <source>
        <dbReference type="ARBA" id="ARBA00038359"/>
    </source>
</evidence>
<comment type="caution">
    <text evidence="8">The sequence shown here is derived from an EMBL/GenBank/DDBJ whole genome shotgun (WGS) entry which is preliminary data.</text>
</comment>
<feature type="transmembrane region" description="Helical" evidence="6">
    <location>
        <begin position="6"/>
        <end position="27"/>
    </location>
</feature>
<dbReference type="InterPro" id="IPR052337">
    <property type="entry name" value="SAT4-like"/>
</dbReference>
<feature type="transmembrane region" description="Helical" evidence="6">
    <location>
        <begin position="39"/>
        <end position="64"/>
    </location>
</feature>
<dbReference type="PANTHER" id="PTHR33048">
    <property type="entry name" value="PTH11-LIKE INTEGRAL MEMBRANE PROTEIN (AFU_ORTHOLOGUE AFUA_5G11245)"/>
    <property type="match status" value="1"/>
</dbReference>
<dbReference type="Proteomes" id="UP001305414">
    <property type="component" value="Unassembled WGS sequence"/>
</dbReference>
<organism evidence="8 9">
    <name type="scientific">Xylaria bambusicola</name>
    <dbReference type="NCBI Taxonomy" id="326684"/>
    <lineage>
        <taxon>Eukaryota</taxon>
        <taxon>Fungi</taxon>
        <taxon>Dikarya</taxon>
        <taxon>Ascomycota</taxon>
        <taxon>Pezizomycotina</taxon>
        <taxon>Sordariomycetes</taxon>
        <taxon>Xylariomycetidae</taxon>
        <taxon>Xylariales</taxon>
        <taxon>Xylariaceae</taxon>
        <taxon>Xylaria</taxon>
    </lineage>
</organism>
<feature type="transmembrane region" description="Helical" evidence="6">
    <location>
        <begin position="126"/>
        <end position="146"/>
    </location>
</feature>
<accession>A0AAN7Z5C8</accession>
<comment type="similarity">
    <text evidence="5">Belongs to the SAT4 family.</text>
</comment>
<evidence type="ECO:0000256" key="1">
    <source>
        <dbReference type="ARBA" id="ARBA00004141"/>
    </source>
</evidence>
<keyword evidence="9" id="KW-1185">Reference proteome</keyword>
<evidence type="ECO:0000256" key="4">
    <source>
        <dbReference type="ARBA" id="ARBA00023136"/>
    </source>
</evidence>
<comment type="subcellular location">
    <subcellularLocation>
        <location evidence="1">Membrane</location>
        <topology evidence="1">Multi-pass membrane protein</topology>
    </subcellularLocation>
</comment>
<reference evidence="8 9" key="1">
    <citation type="submission" date="2023-10" db="EMBL/GenBank/DDBJ databases">
        <title>Draft genome sequence of Xylaria bambusicola isolate GMP-LS, the root and basal stem rot pathogen of sugarcane in Indonesia.</title>
        <authorList>
            <person name="Selvaraj P."/>
            <person name="Muralishankar V."/>
            <person name="Muruganantham S."/>
            <person name="Sp S."/>
            <person name="Haryani S."/>
            <person name="Lau K.J.X."/>
            <person name="Naqvi N.I."/>
        </authorList>
    </citation>
    <scope>NUCLEOTIDE SEQUENCE [LARGE SCALE GENOMIC DNA]</scope>
    <source>
        <strain evidence="8">GMP-LS</strain>
    </source>
</reference>
<feature type="transmembrane region" description="Helical" evidence="6">
    <location>
        <begin position="166"/>
        <end position="185"/>
    </location>
</feature>
<keyword evidence="2 6" id="KW-0812">Transmembrane</keyword>
<evidence type="ECO:0000313" key="9">
    <source>
        <dbReference type="Proteomes" id="UP001305414"/>
    </source>
</evidence>
<protein>
    <recommendedName>
        <fullName evidence="7">Rhodopsin domain-containing protein</fullName>
    </recommendedName>
</protein>
<name>A0AAN7Z5C8_9PEZI</name>
<feature type="transmembrane region" description="Helical" evidence="6">
    <location>
        <begin position="87"/>
        <end position="106"/>
    </location>
</feature>
<gene>
    <name evidence="8" type="ORF">RRF57_000082</name>
</gene>
<feature type="domain" description="Rhodopsin" evidence="7">
    <location>
        <begin position="4"/>
        <end position="181"/>
    </location>
</feature>
<evidence type="ECO:0000313" key="8">
    <source>
        <dbReference type="EMBL" id="KAK5624366.1"/>
    </source>
</evidence>
<proteinExistence type="inferred from homology"/>
<evidence type="ECO:0000256" key="2">
    <source>
        <dbReference type="ARBA" id="ARBA00022692"/>
    </source>
</evidence>
<keyword evidence="3 6" id="KW-1133">Transmembrane helix</keyword>
<keyword evidence="4 6" id="KW-0472">Membrane</keyword>
<dbReference type="InterPro" id="IPR049326">
    <property type="entry name" value="Rhodopsin_dom_fungi"/>
</dbReference>
<sequence length="306" mass="34404">MGYLFVFSIIDPFFTIPAKAAILLEWIRIFVPRGTRNRFFWAAWFVIALNSLFYFAAFWVVIFAEWPIEYNWNLLIPGGRSLADRKLLDILCTGVNLFTDISTFLLPQPIIWNLNMTKSRKIGLSLMFSFGIFSVALAVARLYATTQAVYPWPVLGDTAYTISPLWLWYLGEITSVNIILALLSVPRAFGSNTLPGRVLGKVLSWTGALYSKSRTAASKTWPRTIGSAPSSRMHRLTDQDGQAMGLADLKMMRDLQDVNDLKTTSTSFSQSTNIVKTVVVDQDAVSTSNMSLGPTHQRQHPWMESV</sequence>
<dbReference type="GO" id="GO:0016020">
    <property type="term" value="C:membrane"/>
    <property type="evidence" value="ECO:0007669"/>
    <property type="project" value="UniProtKB-SubCell"/>
</dbReference>
<evidence type="ECO:0000256" key="6">
    <source>
        <dbReference type="SAM" id="Phobius"/>
    </source>
</evidence>
<dbReference type="PANTHER" id="PTHR33048:SF47">
    <property type="entry name" value="INTEGRAL MEMBRANE PROTEIN-RELATED"/>
    <property type="match status" value="1"/>
</dbReference>
<evidence type="ECO:0000259" key="7">
    <source>
        <dbReference type="Pfam" id="PF20684"/>
    </source>
</evidence>